<feature type="domain" description="Carrier" evidence="3">
    <location>
        <begin position="5"/>
        <end position="83"/>
    </location>
</feature>
<dbReference type="InterPro" id="IPR003231">
    <property type="entry name" value="ACP"/>
</dbReference>
<dbReference type="STRING" id="1313304.CALK_0915"/>
<dbReference type="RefSeq" id="WP_022636416.1">
    <property type="nucleotide sequence ID" value="NZ_ASJR01000006.1"/>
</dbReference>
<dbReference type="GO" id="GO:0016020">
    <property type="term" value="C:membrane"/>
    <property type="evidence" value="ECO:0007669"/>
    <property type="project" value="GOC"/>
</dbReference>
<dbReference type="GO" id="GO:0009245">
    <property type="term" value="P:lipid A biosynthetic process"/>
    <property type="evidence" value="ECO:0007669"/>
    <property type="project" value="TreeGrafter"/>
</dbReference>
<dbReference type="AlphaFoldDB" id="U7DCL3"/>
<dbReference type="GO" id="GO:0005829">
    <property type="term" value="C:cytosol"/>
    <property type="evidence" value="ECO:0007669"/>
    <property type="project" value="TreeGrafter"/>
</dbReference>
<dbReference type="Pfam" id="PF00550">
    <property type="entry name" value="PP-binding"/>
    <property type="match status" value="1"/>
</dbReference>
<organism evidence="4 5">
    <name type="scientific">Chitinivibrio alkaliphilus ACht1</name>
    <dbReference type="NCBI Taxonomy" id="1313304"/>
    <lineage>
        <taxon>Bacteria</taxon>
        <taxon>Pseudomonadati</taxon>
        <taxon>Fibrobacterota</taxon>
        <taxon>Chitinivibrionia</taxon>
        <taxon>Chitinivibrionales</taxon>
        <taxon>Chitinivibrionaceae</taxon>
        <taxon>Chitinivibrio</taxon>
    </lineage>
</organism>
<keyword evidence="2" id="KW-0597">Phosphoprotein</keyword>
<proteinExistence type="predicted"/>
<dbReference type="InterPro" id="IPR009081">
    <property type="entry name" value="PP-bd_ACP"/>
</dbReference>
<dbReference type="PANTHER" id="PTHR20863">
    <property type="entry name" value="ACYL CARRIER PROTEIN"/>
    <property type="match status" value="1"/>
</dbReference>
<dbReference type="Proteomes" id="UP000017148">
    <property type="component" value="Unassembled WGS sequence"/>
</dbReference>
<protein>
    <submittedName>
        <fullName evidence="4">Acyl carrier protein</fullName>
    </submittedName>
</protein>
<accession>U7DCL3</accession>
<dbReference type="PROSITE" id="PS50075">
    <property type="entry name" value="CARRIER"/>
    <property type="match status" value="1"/>
</dbReference>
<dbReference type="GO" id="GO:0000036">
    <property type="term" value="F:acyl carrier activity"/>
    <property type="evidence" value="ECO:0007669"/>
    <property type="project" value="TreeGrafter"/>
</dbReference>
<dbReference type="Gene3D" id="1.10.1200.10">
    <property type="entry name" value="ACP-like"/>
    <property type="match status" value="1"/>
</dbReference>
<name>U7DCL3_9BACT</name>
<sequence length="85" mass="9682">MPSHDEIKDAIRELIVEIAEDMDIDESEVQDDSHLVDDLELDSMALLEVLAGMEKEFGVKIPESDFPKLISIDKCTETVEEYLEK</sequence>
<dbReference type="InterPro" id="IPR036736">
    <property type="entry name" value="ACP-like_sf"/>
</dbReference>
<keyword evidence="5" id="KW-1185">Reference proteome</keyword>
<evidence type="ECO:0000313" key="5">
    <source>
        <dbReference type="Proteomes" id="UP000017148"/>
    </source>
</evidence>
<evidence type="ECO:0000313" key="4">
    <source>
        <dbReference type="EMBL" id="ERP32185.1"/>
    </source>
</evidence>
<evidence type="ECO:0000256" key="1">
    <source>
        <dbReference type="ARBA" id="ARBA00022450"/>
    </source>
</evidence>
<comment type="caution">
    <text evidence="4">The sequence shown here is derived from an EMBL/GenBank/DDBJ whole genome shotgun (WGS) entry which is preliminary data.</text>
</comment>
<dbReference type="PANTHER" id="PTHR20863:SF76">
    <property type="entry name" value="CARRIER DOMAIN-CONTAINING PROTEIN"/>
    <property type="match status" value="1"/>
</dbReference>
<dbReference type="EMBL" id="ASJR01000006">
    <property type="protein sequence ID" value="ERP32185.1"/>
    <property type="molecule type" value="Genomic_DNA"/>
</dbReference>
<reference evidence="4 5" key="1">
    <citation type="journal article" date="2013" name="Environ. Microbiol.">
        <title>Genome analysis of Chitinivibrio alkaliphilus gen. nov., sp. nov., a novel extremely haloalkaliphilic anaerobic chitinolytic bacterium from the candidate phylum Termite Group 3.</title>
        <authorList>
            <person name="Sorokin D.Y."/>
            <person name="Gumerov V.M."/>
            <person name="Rakitin A.L."/>
            <person name="Beletsky A.V."/>
            <person name="Damste J.S."/>
            <person name="Muyzer G."/>
            <person name="Mardanov A.V."/>
            <person name="Ravin N.V."/>
        </authorList>
    </citation>
    <scope>NUCLEOTIDE SEQUENCE [LARGE SCALE GENOMIC DNA]</scope>
    <source>
        <strain evidence="4 5">ACht1</strain>
    </source>
</reference>
<gene>
    <name evidence="4" type="ORF">CALK_0915</name>
</gene>
<dbReference type="SUPFAM" id="SSF47336">
    <property type="entry name" value="ACP-like"/>
    <property type="match status" value="1"/>
</dbReference>
<dbReference type="OrthoDB" id="4564178at2"/>
<evidence type="ECO:0000259" key="3">
    <source>
        <dbReference type="PROSITE" id="PS50075"/>
    </source>
</evidence>
<evidence type="ECO:0000256" key="2">
    <source>
        <dbReference type="ARBA" id="ARBA00022553"/>
    </source>
</evidence>
<keyword evidence="1" id="KW-0596">Phosphopantetheine</keyword>
<dbReference type="GO" id="GO:0000035">
    <property type="term" value="F:acyl binding"/>
    <property type="evidence" value="ECO:0007669"/>
    <property type="project" value="TreeGrafter"/>
</dbReference>